<evidence type="ECO:0000313" key="5">
    <source>
        <dbReference type="Proteomes" id="UP000194000"/>
    </source>
</evidence>
<dbReference type="Pfam" id="PF25872">
    <property type="entry name" value="HTH_77"/>
    <property type="match status" value="1"/>
</dbReference>
<dbReference type="SUPFAM" id="SSF55073">
    <property type="entry name" value="Nucleotide cyclase"/>
    <property type="match status" value="1"/>
</dbReference>
<organism evidence="4 5">
    <name type="scientific">Mycobacterium fragae</name>
    <dbReference type="NCBI Taxonomy" id="1260918"/>
    <lineage>
        <taxon>Bacteria</taxon>
        <taxon>Bacillati</taxon>
        <taxon>Actinomycetota</taxon>
        <taxon>Actinomycetes</taxon>
        <taxon>Mycobacteriales</taxon>
        <taxon>Mycobacteriaceae</taxon>
        <taxon>Mycobacterium</taxon>
    </lineage>
</organism>
<dbReference type="PANTHER" id="PTHR47691">
    <property type="entry name" value="REGULATOR-RELATED"/>
    <property type="match status" value="1"/>
</dbReference>
<feature type="domain" description="NB-ARC" evidence="2">
    <location>
        <begin position="241"/>
        <end position="336"/>
    </location>
</feature>
<name>A0A1X1UR58_9MYCO</name>
<dbReference type="Gene3D" id="3.30.70.1230">
    <property type="entry name" value="Nucleotide cyclase"/>
    <property type="match status" value="1"/>
</dbReference>
<evidence type="ECO:0000259" key="2">
    <source>
        <dbReference type="Pfam" id="PF00931"/>
    </source>
</evidence>
<comment type="caution">
    <text evidence="4">The sequence shown here is derived from an EMBL/GenBank/DDBJ whole genome shotgun (WGS) entry which is preliminary data.</text>
</comment>
<dbReference type="STRING" id="1260918.AWC06_17440"/>
<dbReference type="GO" id="GO:0009190">
    <property type="term" value="P:cyclic nucleotide biosynthetic process"/>
    <property type="evidence" value="ECO:0007669"/>
    <property type="project" value="InterPro"/>
</dbReference>
<dbReference type="PANTHER" id="PTHR47691:SF3">
    <property type="entry name" value="HTH-TYPE TRANSCRIPTIONAL REGULATOR RV0890C-RELATED"/>
    <property type="match status" value="1"/>
</dbReference>
<dbReference type="GO" id="GO:0043531">
    <property type="term" value="F:ADP binding"/>
    <property type="evidence" value="ECO:0007669"/>
    <property type="project" value="InterPro"/>
</dbReference>
<dbReference type="SUPFAM" id="SSF52540">
    <property type="entry name" value="P-loop containing nucleoside triphosphate hydrolases"/>
    <property type="match status" value="1"/>
</dbReference>
<gene>
    <name evidence="4" type="ORF">AWC06_17440</name>
</gene>
<dbReference type="InterPro" id="IPR027417">
    <property type="entry name" value="P-loop_NTPase"/>
</dbReference>
<feature type="domain" description="Winged helix-turn-helix" evidence="3">
    <location>
        <begin position="488"/>
        <end position="564"/>
    </location>
</feature>
<dbReference type="Pfam" id="PF00931">
    <property type="entry name" value="NB-ARC"/>
    <property type="match status" value="1"/>
</dbReference>
<dbReference type="InterPro" id="IPR058852">
    <property type="entry name" value="HTH_77"/>
</dbReference>
<protein>
    <recommendedName>
        <fullName evidence="6">Guanylate cyclase domain-containing protein</fullName>
    </recommendedName>
</protein>
<dbReference type="InterPro" id="IPR002182">
    <property type="entry name" value="NB-ARC"/>
</dbReference>
<dbReference type="CDD" id="cd07302">
    <property type="entry name" value="CHD"/>
    <property type="match status" value="1"/>
</dbReference>
<evidence type="ECO:0000256" key="1">
    <source>
        <dbReference type="SAM" id="MobiDB-lite"/>
    </source>
</evidence>
<feature type="region of interest" description="Disordered" evidence="1">
    <location>
        <begin position="771"/>
        <end position="790"/>
    </location>
</feature>
<dbReference type="AlphaFoldDB" id="A0A1X1UR58"/>
<dbReference type="InterPro" id="IPR029787">
    <property type="entry name" value="Nucleotide_cyclase"/>
</dbReference>
<evidence type="ECO:0008006" key="6">
    <source>
        <dbReference type="Google" id="ProtNLM"/>
    </source>
</evidence>
<dbReference type="GO" id="GO:0035556">
    <property type="term" value="P:intracellular signal transduction"/>
    <property type="evidence" value="ECO:0007669"/>
    <property type="project" value="InterPro"/>
</dbReference>
<dbReference type="Gene3D" id="3.40.50.300">
    <property type="entry name" value="P-loop containing nucleotide triphosphate hydrolases"/>
    <property type="match status" value="1"/>
</dbReference>
<dbReference type="EMBL" id="LQOW01000025">
    <property type="protein sequence ID" value="ORV59159.1"/>
    <property type="molecule type" value="Genomic_DNA"/>
</dbReference>
<reference evidence="4 5" key="1">
    <citation type="submission" date="2016-01" db="EMBL/GenBank/DDBJ databases">
        <title>The new phylogeny of the genus Mycobacterium.</title>
        <authorList>
            <person name="Tarcisio F."/>
            <person name="Conor M."/>
            <person name="Antonella G."/>
            <person name="Elisabetta G."/>
            <person name="Giulia F.S."/>
            <person name="Sara T."/>
            <person name="Anna F."/>
            <person name="Clotilde B."/>
            <person name="Roberto B."/>
            <person name="Veronica D.S."/>
            <person name="Fabio R."/>
            <person name="Monica P."/>
            <person name="Olivier J."/>
            <person name="Enrico T."/>
            <person name="Nicola S."/>
        </authorList>
    </citation>
    <scope>NUCLEOTIDE SEQUENCE [LARGE SCALE GENOMIC DNA]</scope>
    <source>
        <strain evidence="4 5">DSM 45731</strain>
    </source>
</reference>
<dbReference type="PRINTS" id="PR00364">
    <property type="entry name" value="DISEASERSIST"/>
</dbReference>
<dbReference type="GO" id="GO:0004016">
    <property type="term" value="F:adenylate cyclase activity"/>
    <property type="evidence" value="ECO:0007669"/>
    <property type="project" value="UniProtKB-ARBA"/>
</dbReference>
<dbReference type="Proteomes" id="UP000194000">
    <property type="component" value="Unassembled WGS sequence"/>
</dbReference>
<proteinExistence type="predicted"/>
<evidence type="ECO:0000259" key="3">
    <source>
        <dbReference type="Pfam" id="PF25872"/>
    </source>
</evidence>
<keyword evidence="5" id="KW-1185">Reference proteome</keyword>
<dbReference type="InterPro" id="IPR001054">
    <property type="entry name" value="A/G_cyclase"/>
</dbReference>
<sequence>MSARSLMLASIGDSVGQIISESTYSAVAPPVRSELMARQLPSGTVTFLLTDLEGSTRSWEQAPEAMKVAMIRHDELLEKAIASSQGYVFARMGDGMAAAFATARDAISAAAAIQRALCDEPWRTPKPLRARIGLHTDEAVIVDDGGYASLPINRCSRLMTAAHGGQVVISGATEVLVRDQLPEGMTLIDLGEHRLRDLGRPTRVFQLVREGAEEEFPPLRSLDAFPGNLPVQVSSFIGRKSEVAKVISALDESRVVTITGVGGVGKTRLALQVAADLLPRYRDGSWVVELAPVRDPDGVIEAIAAVFNLTNRGGPSLEDSLIEMLAQKRLLFVLDNCEHLLGAVARLATRIERACPGVVVLATSREGMAIDGEQLIALPPLATGEPDEDLERLMSTDAVSLFVERARHVKADFVLTQGNARAVVEICQRLDGVPLAIELAAARIIALSPAELVLRLNRRFQVLAGGRRGAVERHATLRAAIDWSYELLDTAEQRLLARMAVFTGGCALEAIEQVCSGGPVEREAVIDLVAGLVARSLVVAEDDGHGTRYRLLETIRQYGEERLAACGETDALLMRHGRYYAALSARAAERYYGPEQILWASQVVRERDNVRAALANAIDAGDAALAVRLVADQTHQQVTASAIGEVLWIPASRVLDLPGADQEPGYPRVLVVAAYNAYTAGDWDAVDELCRQALEAERRLGAPQGPRIEMDVPHVQGMVSLAAGAYADAVAGFADAAELANADGYPGLAATYLANSVNSALLGAIGAWRQRQEPSKPSPWRDDRVCPGPS</sequence>
<evidence type="ECO:0000313" key="4">
    <source>
        <dbReference type="EMBL" id="ORV59159.1"/>
    </source>
</evidence>
<accession>A0A1X1UR58</accession>